<evidence type="ECO:0000313" key="1">
    <source>
        <dbReference type="EMBL" id="KAI0057944.1"/>
    </source>
</evidence>
<evidence type="ECO:0000313" key="2">
    <source>
        <dbReference type="Proteomes" id="UP000814140"/>
    </source>
</evidence>
<organism evidence="1 2">
    <name type="scientific">Artomyces pyxidatus</name>
    <dbReference type="NCBI Taxonomy" id="48021"/>
    <lineage>
        <taxon>Eukaryota</taxon>
        <taxon>Fungi</taxon>
        <taxon>Dikarya</taxon>
        <taxon>Basidiomycota</taxon>
        <taxon>Agaricomycotina</taxon>
        <taxon>Agaricomycetes</taxon>
        <taxon>Russulales</taxon>
        <taxon>Auriscalpiaceae</taxon>
        <taxon>Artomyces</taxon>
    </lineage>
</organism>
<sequence length="312" mass="33728">MSVAGSGIRSASSFIPLPPLGRLLSAPLPGSPSSAPWQVSHAACLHLLAGIPRPPTPAAAATGRCSRPRSRRSRPRSRRSRPRSRPPLPPSLPPSLPAAAPALAAAAAVLQYAFGFLLSPPPAPLALPAPFPPPFPSAPALLQQASSTLLVRLNASAVDTLRHVQRSNERSAHHPRPVAVAIALERAPRLLFSLVFSPPLLTLPKATDVVAFRPVQRARERSARYPAQAVHRCCFRPAFQHRFSLLPWPFLGFQLLCTVFARVHTSDIASRWHSTAVDAHHLLFARHPDNPFSILPVLKLSRHAFITPPPCH</sequence>
<accession>A0ACB8SNK2</accession>
<protein>
    <submittedName>
        <fullName evidence="1">Uncharacterized protein</fullName>
    </submittedName>
</protein>
<dbReference type="Proteomes" id="UP000814140">
    <property type="component" value="Unassembled WGS sequence"/>
</dbReference>
<name>A0ACB8SNK2_9AGAM</name>
<gene>
    <name evidence="1" type="ORF">BV25DRAFT_1919803</name>
</gene>
<reference evidence="1" key="1">
    <citation type="submission" date="2021-03" db="EMBL/GenBank/DDBJ databases">
        <authorList>
            <consortium name="DOE Joint Genome Institute"/>
            <person name="Ahrendt S."/>
            <person name="Looney B.P."/>
            <person name="Miyauchi S."/>
            <person name="Morin E."/>
            <person name="Drula E."/>
            <person name="Courty P.E."/>
            <person name="Chicoki N."/>
            <person name="Fauchery L."/>
            <person name="Kohler A."/>
            <person name="Kuo A."/>
            <person name="Labutti K."/>
            <person name="Pangilinan J."/>
            <person name="Lipzen A."/>
            <person name="Riley R."/>
            <person name="Andreopoulos W."/>
            <person name="He G."/>
            <person name="Johnson J."/>
            <person name="Barry K.W."/>
            <person name="Grigoriev I.V."/>
            <person name="Nagy L."/>
            <person name="Hibbett D."/>
            <person name="Henrissat B."/>
            <person name="Matheny P.B."/>
            <person name="Labbe J."/>
            <person name="Martin F."/>
        </authorList>
    </citation>
    <scope>NUCLEOTIDE SEQUENCE</scope>
    <source>
        <strain evidence="1">HHB10654</strain>
    </source>
</reference>
<reference evidence="1" key="2">
    <citation type="journal article" date="2022" name="New Phytol.">
        <title>Evolutionary transition to the ectomycorrhizal habit in the genomes of a hyperdiverse lineage of mushroom-forming fungi.</title>
        <authorList>
            <person name="Looney B."/>
            <person name="Miyauchi S."/>
            <person name="Morin E."/>
            <person name="Drula E."/>
            <person name="Courty P.E."/>
            <person name="Kohler A."/>
            <person name="Kuo A."/>
            <person name="LaButti K."/>
            <person name="Pangilinan J."/>
            <person name="Lipzen A."/>
            <person name="Riley R."/>
            <person name="Andreopoulos W."/>
            <person name="He G."/>
            <person name="Johnson J."/>
            <person name="Nolan M."/>
            <person name="Tritt A."/>
            <person name="Barry K.W."/>
            <person name="Grigoriev I.V."/>
            <person name="Nagy L.G."/>
            <person name="Hibbett D."/>
            <person name="Henrissat B."/>
            <person name="Matheny P.B."/>
            <person name="Labbe J."/>
            <person name="Martin F.M."/>
        </authorList>
    </citation>
    <scope>NUCLEOTIDE SEQUENCE</scope>
    <source>
        <strain evidence="1">HHB10654</strain>
    </source>
</reference>
<keyword evidence="2" id="KW-1185">Reference proteome</keyword>
<comment type="caution">
    <text evidence="1">The sequence shown here is derived from an EMBL/GenBank/DDBJ whole genome shotgun (WGS) entry which is preliminary data.</text>
</comment>
<dbReference type="EMBL" id="MU277241">
    <property type="protein sequence ID" value="KAI0057944.1"/>
    <property type="molecule type" value="Genomic_DNA"/>
</dbReference>
<proteinExistence type="predicted"/>